<evidence type="ECO:0000313" key="1">
    <source>
        <dbReference type="EMBL" id="CAF1134648.1"/>
    </source>
</evidence>
<evidence type="ECO:0000313" key="2">
    <source>
        <dbReference type="Proteomes" id="UP000663879"/>
    </source>
</evidence>
<accession>A0A814RKY9</accession>
<keyword evidence="2" id="KW-1185">Reference proteome</keyword>
<dbReference type="Proteomes" id="UP000663879">
    <property type="component" value="Unassembled WGS sequence"/>
</dbReference>
<dbReference type="AlphaFoldDB" id="A0A814RKY9"/>
<dbReference type="EMBL" id="CAJNOC010009930">
    <property type="protein sequence ID" value="CAF1134648.1"/>
    <property type="molecule type" value="Genomic_DNA"/>
</dbReference>
<reference evidence="1" key="1">
    <citation type="submission" date="2021-02" db="EMBL/GenBank/DDBJ databases">
        <authorList>
            <person name="Nowell W R."/>
        </authorList>
    </citation>
    <scope>NUCLEOTIDE SEQUENCE</scope>
    <source>
        <strain evidence="1">Ploen Becks lab</strain>
    </source>
</reference>
<dbReference type="OrthoDB" id="10137747at2759"/>
<protein>
    <submittedName>
        <fullName evidence="1">Uncharacterized protein</fullName>
    </submittedName>
</protein>
<sequence length="134" mass="15828">MNNTALLEALKVKSISKIYYKSKILSYYQIKKLNPMDELLSYLNSYYNKFKFPEGSFIKQIKDVAKIIDLNLFTEDAKACVDALDQFYVSKIVQTDKAELYRRIVHLCDLFYKDQVNCKYYKEILYEVLNKSAT</sequence>
<comment type="caution">
    <text evidence="1">The sequence shown here is derived from an EMBL/GenBank/DDBJ whole genome shotgun (WGS) entry which is preliminary data.</text>
</comment>
<gene>
    <name evidence="1" type="ORF">OXX778_LOCUS22630</name>
</gene>
<organism evidence="1 2">
    <name type="scientific">Brachionus calyciflorus</name>
    <dbReference type="NCBI Taxonomy" id="104777"/>
    <lineage>
        <taxon>Eukaryota</taxon>
        <taxon>Metazoa</taxon>
        <taxon>Spiralia</taxon>
        <taxon>Gnathifera</taxon>
        <taxon>Rotifera</taxon>
        <taxon>Eurotatoria</taxon>
        <taxon>Monogononta</taxon>
        <taxon>Pseudotrocha</taxon>
        <taxon>Ploima</taxon>
        <taxon>Brachionidae</taxon>
        <taxon>Brachionus</taxon>
    </lineage>
</organism>
<name>A0A814RKY9_9BILA</name>
<proteinExistence type="predicted"/>